<dbReference type="PANTHER" id="PTHR47052">
    <property type="entry name" value="CONSERVED SERINE PROLINE-RICH PROTEIN (AFU_ORTHOLOGUE AFUA_2G01790)"/>
    <property type="match status" value="1"/>
</dbReference>
<name>A0AAN8ZLL9_9MAGN</name>
<dbReference type="EMBL" id="JBAMMX010000002">
    <property type="protein sequence ID" value="KAK6946079.1"/>
    <property type="molecule type" value="Genomic_DNA"/>
</dbReference>
<dbReference type="AlphaFoldDB" id="A0AAN8ZLL9"/>
<accession>A0AAN8ZLL9</accession>
<dbReference type="Pfam" id="PF00168">
    <property type="entry name" value="C2"/>
    <property type="match status" value="2"/>
</dbReference>
<sequence>MSITGPSGIQGQLLEVTVVGCNKLKDTEWISRQDPYVCLEYGSTKIRTRTCTGLREMNVAVWNSNTLTRDDFVGNGKIQLLKVLSQGFDDSAWTLQTKTGSQNGLGMAVQWLVSLALVGNIHFWCKHWVPYKAFGTRAFFDLMFISKPKMIKVTFEKQGKSSAPSAPPYIASSVTQVPPCSTTPPASAPYHPPVTSYGTSSSYPSYPPNPAAYPPSPYPPPPAAYPPLSYPPPSSYPPSAYPPYLPPPQAPSLSWDISPSPVLRPKHCVLKHRFSEAVLQNYVMVGSCKAMLVTRVCLIPMIPFHGSIVRVFEPLSPSFRTRTSFGSTHAADHLPWVSNLMVKYISCLLTLSPGLAPLGDVKKLINDIPLSSSSLS</sequence>
<dbReference type="SUPFAM" id="SSF49562">
    <property type="entry name" value="C2 domain (Calcium/lipid-binding domain, CaLB)"/>
    <property type="match status" value="1"/>
</dbReference>
<dbReference type="Proteomes" id="UP001370490">
    <property type="component" value="Unassembled WGS sequence"/>
</dbReference>
<feature type="domain" description="C2" evidence="1">
    <location>
        <begin position="56"/>
        <end position="85"/>
    </location>
</feature>
<dbReference type="CDD" id="cd00030">
    <property type="entry name" value="C2"/>
    <property type="match status" value="1"/>
</dbReference>
<evidence type="ECO:0000259" key="1">
    <source>
        <dbReference type="Pfam" id="PF00168"/>
    </source>
</evidence>
<dbReference type="InterPro" id="IPR035892">
    <property type="entry name" value="C2_domain_sf"/>
</dbReference>
<comment type="caution">
    <text evidence="2">The sequence shown here is derived from an EMBL/GenBank/DDBJ whole genome shotgun (WGS) entry which is preliminary data.</text>
</comment>
<dbReference type="PANTHER" id="PTHR47052:SF3">
    <property type="entry name" value="INGRESSION PROTEIN 1"/>
    <property type="match status" value="1"/>
</dbReference>
<keyword evidence="3" id="KW-1185">Reference proteome</keyword>
<gene>
    <name evidence="2" type="ORF">RJ641_013623</name>
</gene>
<proteinExistence type="predicted"/>
<dbReference type="InterPro" id="IPR052981">
    <property type="entry name" value="Ingression_C2_domain"/>
</dbReference>
<organism evidence="2 3">
    <name type="scientific">Dillenia turbinata</name>
    <dbReference type="NCBI Taxonomy" id="194707"/>
    <lineage>
        <taxon>Eukaryota</taxon>
        <taxon>Viridiplantae</taxon>
        <taxon>Streptophyta</taxon>
        <taxon>Embryophyta</taxon>
        <taxon>Tracheophyta</taxon>
        <taxon>Spermatophyta</taxon>
        <taxon>Magnoliopsida</taxon>
        <taxon>eudicotyledons</taxon>
        <taxon>Gunneridae</taxon>
        <taxon>Pentapetalae</taxon>
        <taxon>Dilleniales</taxon>
        <taxon>Dilleniaceae</taxon>
        <taxon>Dillenia</taxon>
    </lineage>
</organism>
<feature type="domain" description="C2" evidence="1">
    <location>
        <begin position="13"/>
        <end position="50"/>
    </location>
</feature>
<protein>
    <submittedName>
        <fullName evidence="2">C2 domain</fullName>
    </submittedName>
</protein>
<dbReference type="InterPro" id="IPR000008">
    <property type="entry name" value="C2_dom"/>
</dbReference>
<reference evidence="2 3" key="1">
    <citation type="submission" date="2023-12" db="EMBL/GenBank/DDBJ databases">
        <title>A high-quality genome assembly for Dillenia turbinata (Dilleniales).</title>
        <authorList>
            <person name="Chanderbali A."/>
        </authorList>
    </citation>
    <scope>NUCLEOTIDE SEQUENCE [LARGE SCALE GENOMIC DNA]</scope>
    <source>
        <strain evidence="2">LSX21</strain>
        <tissue evidence="2">Leaf</tissue>
    </source>
</reference>
<evidence type="ECO:0000313" key="2">
    <source>
        <dbReference type="EMBL" id="KAK6946079.1"/>
    </source>
</evidence>
<dbReference type="Gene3D" id="2.60.40.150">
    <property type="entry name" value="C2 domain"/>
    <property type="match status" value="1"/>
</dbReference>
<evidence type="ECO:0000313" key="3">
    <source>
        <dbReference type="Proteomes" id="UP001370490"/>
    </source>
</evidence>
<dbReference type="PRINTS" id="PR01217">
    <property type="entry name" value="PRICHEXTENSN"/>
</dbReference>